<evidence type="ECO:0000256" key="6">
    <source>
        <dbReference type="ARBA" id="ARBA00022692"/>
    </source>
</evidence>
<keyword evidence="11" id="KW-0325">Glycoprotein</keyword>
<evidence type="ECO:0000259" key="14">
    <source>
        <dbReference type="Pfam" id="PF00852"/>
    </source>
</evidence>
<dbReference type="GO" id="GO:0008417">
    <property type="term" value="F:fucosyltransferase activity"/>
    <property type="evidence" value="ECO:0007669"/>
    <property type="project" value="InterPro"/>
</dbReference>
<keyword evidence="10 12" id="KW-0472">Membrane</keyword>
<feature type="domain" description="Fucosyltransferase C-terminal" evidence="14">
    <location>
        <begin position="171"/>
        <end position="352"/>
    </location>
</feature>
<keyword evidence="8 12" id="KW-1133">Transmembrane helix</keyword>
<keyword evidence="17" id="KW-1185">Reference proteome</keyword>
<comment type="pathway">
    <text evidence="2">Protein modification; protein glycosylation.</text>
</comment>
<feature type="region of interest" description="Disordered" evidence="13">
    <location>
        <begin position="661"/>
        <end position="687"/>
    </location>
</feature>
<dbReference type="FunFam" id="3.40.50.11660:FF:000002">
    <property type="entry name" value="Alpha-(1,3)-fucosyltransferase"/>
    <property type="match status" value="1"/>
</dbReference>
<evidence type="ECO:0000256" key="3">
    <source>
        <dbReference type="ARBA" id="ARBA00008919"/>
    </source>
</evidence>
<dbReference type="PANTHER" id="PTHR48438:SF1">
    <property type="entry name" value="ALPHA-(1,3)-FUCOSYLTRANSFERASE C-RELATED"/>
    <property type="match status" value="1"/>
</dbReference>
<evidence type="ECO:0000259" key="15">
    <source>
        <dbReference type="Pfam" id="PF17039"/>
    </source>
</evidence>
<comment type="similarity">
    <text evidence="3 12">Belongs to the glycosyltransferase 10 family.</text>
</comment>
<dbReference type="SUPFAM" id="SSF53756">
    <property type="entry name" value="UDP-Glycosyltransferase/glycogen phosphorylase"/>
    <property type="match status" value="1"/>
</dbReference>
<dbReference type="EMBL" id="MTYJ01000006">
    <property type="protein sequence ID" value="OQV24669.1"/>
    <property type="molecule type" value="Genomic_DNA"/>
</dbReference>
<keyword evidence="4 12" id="KW-0328">Glycosyltransferase</keyword>
<comment type="caution">
    <text evidence="16">The sequence shown here is derived from an EMBL/GenBank/DDBJ whole genome shotgun (WGS) entry which is preliminary data.</text>
</comment>
<evidence type="ECO:0000313" key="17">
    <source>
        <dbReference type="Proteomes" id="UP000192578"/>
    </source>
</evidence>
<evidence type="ECO:0000256" key="1">
    <source>
        <dbReference type="ARBA" id="ARBA00004447"/>
    </source>
</evidence>
<evidence type="ECO:0000256" key="11">
    <source>
        <dbReference type="ARBA" id="ARBA00023180"/>
    </source>
</evidence>
<keyword evidence="6 12" id="KW-0812">Transmembrane</keyword>
<evidence type="ECO:0000256" key="10">
    <source>
        <dbReference type="ARBA" id="ARBA00023136"/>
    </source>
</evidence>
<keyword evidence="7" id="KW-0735">Signal-anchor</keyword>
<evidence type="ECO:0000256" key="13">
    <source>
        <dbReference type="SAM" id="MobiDB-lite"/>
    </source>
</evidence>
<dbReference type="PANTHER" id="PTHR48438">
    <property type="entry name" value="ALPHA-(1,3)-FUCOSYLTRANSFERASE C-RELATED"/>
    <property type="match status" value="1"/>
</dbReference>
<dbReference type="InterPro" id="IPR038577">
    <property type="entry name" value="GT10-like_C_sf"/>
</dbReference>
<dbReference type="Pfam" id="PF00852">
    <property type="entry name" value="Glyco_transf_10"/>
    <property type="match status" value="1"/>
</dbReference>
<reference evidence="17" key="1">
    <citation type="submission" date="2017-01" db="EMBL/GenBank/DDBJ databases">
        <title>Comparative genomics of anhydrobiosis in the tardigrade Hypsibius dujardini.</title>
        <authorList>
            <person name="Yoshida Y."/>
            <person name="Koutsovoulos G."/>
            <person name="Laetsch D."/>
            <person name="Stevens L."/>
            <person name="Kumar S."/>
            <person name="Horikawa D."/>
            <person name="Ishino K."/>
            <person name="Komine S."/>
            <person name="Tomita M."/>
            <person name="Blaxter M."/>
            <person name="Arakawa K."/>
        </authorList>
    </citation>
    <scope>NUCLEOTIDE SEQUENCE [LARGE SCALE GENOMIC DNA]</scope>
    <source>
        <strain evidence="17">Z151</strain>
    </source>
</reference>
<evidence type="ECO:0000256" key="12">
    <source>
        <dbReference type="RuleBase" id="RU003832"/>
    </source>
</evidence>
<comment type="subcellular location">
    <subcellularLocation>
        <location evidence="1 12">Golgi apparatus</location>
        <location evidence="1 12">Golgi stack membrane</location>
        <topology evidence="1 12">Single-pass type II membrane protein</topology>
    </subcellularLocation>
</comment>
<evidence type="ECO:0000256" key="7">
    <source>
        <dbReference type="ARBA" id="ARBA00022968"/>
    </source>
</evidence>
<feature type="transmembrane region" description="Helical" evidence="12">
    <location>
        <begin position="427"/>
        <end position="453"/>
    </location>
</feature>
<evidence type="ECO:0000313" key="16">
    <source>
        <dbReference type="EMBL" id="OQV24669.1"/>
    </source>
</evidence>
<dbReference type="Pfam" id="PF17039">
    <property type="entry name" value="Glyco_tran_10_N"/>
    <property type="match status" value="1"/>
</dbReference>
<evidence type="ECO:0000256" key="8">
    <source>
        <dbReference type="ARBA" id="ARBA00022989"/>
    </source>
</evidence>
<dbReference type="EC" id="2.4.1.-" evidence="12"/>
<dbReference type="InterPro" id="IPR031481">
    <property type="entry name" value="Glyco_tran_10_N"/>
</dbReference>
<dbReference type="UniPathway" id="UPA00378"/>
<name>A0A1W0XAX1_HYPEX</name>
<dbReference type="InterPro" id="IPR001503">
    <property type="entry name" value="Glyco_trans_10"/>
</dbReference>
<dbReference type="OrthoDB" id="427096at2759"/>
<protein>
    <recommendedName>
        <fullName evidence="12">Fucosyltransferase</fullName>
        <ecNumber evidence="12">2.4.1.-</ecNumber>
    </recommendedName>
</protein>
<organism evidence="16 17">
    <name type="scientific">Hypsibius exemplaris</name>
    <name type="common">Freshwater tardigrade</name>
    <dbReference type="NCBI Taxonomy" id="2072580"/>
    <lineage>
        <taxon>Eukaryota</taxon>
        <taxon>Metazoa</taxon>
        <taxon>Ecdysozoa</taxon>
        <taxon>Tardigrada</taxon>
        <taxon>Eutardigrada</taxon>
        <taxon>Parachela</taxon>
        <taxon>Hypsibioidea</taxon>
        <taxon>Hypsibiidae</taxon>
        <taxon>Hypsibius</taxon>
    </lineage>
</organism>
<keyword evidence="9 12" id="KW-0333">Golgi apparatus</keyword>
<dbReference type="AlphaFoldDB" id="A0A1W0XAX1"/>
<evidence type="ECO:0000256" key="4">
    <source>
        <dbReference type="ARBA" id="ARBA00022676"/>
    </source>
</evidence>
<dbReference type="Gene3D" id="3.40.50.11660">
    <property type="entry name" value="Glycosyl transferase family 10, C-terminal domain"/>
    <property type="match status" value="1"/>
</dbReference>
<proteinExistence type="inferred from homology"/>
<comment type="caution">
    <text evidence="12">Lacks conserved residue(s) required for the propagation of feature annotation.</text>
</comment>
<evidence type="ECO:0000256" key="9">
    <source>
        <dbReference type="ARBA" id="ARBA00023034"/>
    </source>
</evidence>
<sequence>MCQRFTLRRFAGLAVLASLAYFTLCRLVPHAPDSSTLSYLAPGDTRKVILFWTKFFDDDFVTYMNFDVHSCPVRNCLLTSDRGYLRDSSAVVFHGRNLDSSDLPAVRSPSQSFVFYLLEAPYMMYNLLQKEVWLGFFNLTWTYRQDSDVLSTYYFRYYQPNLGGDRNSRAAKKNRAIALISNCGSPSNRDVYIAELQRYFPVDVAGRCGTLTCPKGSSQCSQQLSQYKFYLAFENGLCLDYVTEKAYRAFSYDILPIVLGGGNYSALLPPNSFLNVADFATPKQLAERLHVLSNNPDEYEKHFIWKQSPEYSRIPAAYQRDRTDICKLCEILNRAKSGDSSARSSYADLHDWLDYMDHLQASLATLLFPPTHRAWPENFESWRDRFRAVLTKQFVVVTVFQLVETCALLALWTFLLDVHVPVLSTLIAVISWTVARIICHVCYYVFILFPFYISEWEDCCRRRGLIAKMEIIRMGEELGGYFCPKLRPRLERIRDLIASATDRSRLRAECGGLIDHLLSEAVGTPNLQRTRTQKHRLQSMISTEKDLLRAAQREAIRCMRQLDSGVELRPESEHMIWDNLVHECQRLAAEWDKILLACLTHQKLPMCFIQSERDIGLAQYPEMFQKLVKLNDLRAGRATRSGQAKGTIPQDLTVRRNVKVTFTKSEPKSQPRQDAGFGEDLDFEPIS</sequence>
<accession>A0A1W0XAX1</accession>
<dbReference type="Proteomes" id="UP000192578">
    <property type="component" value="Unassembled WGS sequence"/>
</dbReference>
<feature type="transmembrane region" description="Helical" evidence="12">
    <location>
        <begin position="394"/>
        <end position="415"/>
    </location>
</feature>
<evidence type="ECO:0000256" key="2">
    <source>
        <dbReference type="ARBA" id="ARBA00004922"/>
    </source>
</evidence>
<feature type="domain" description="Fucosyltransferase N-terminal" evidence="15">
    <location>
        <begin position="46"/>
        <end position="153"/>
    </location>
</feature>
<keyword evidence="5 12" id="KW-0808">Transferase</keyword>
<dbReference type="GO" id="GO:0032580">
    <property type="term" value="C:Golgi cisterna membrane"/>
    <property type="evidence" value="ECO:0007669"/>
    <property type="project" value="UniProtKB-SubCell"/>
</dbReference>
<feature type="compositionally biased region" description="Acidic residues" evidence="13">
    <location>
        <begin position="677"/>
        <end position="687"/>
    </location>
</feature>
<evidence type="ECO:0000256" key="5">
    <source>
        <dbReference type="ARBA" id="ARBA00022679"/>
    </source>
</evidence>
<gene>
    <name evidence="16" type="ORF">BV898_01728</name>
</gene>
<dbReference type="InterPro" id="IPR055270">
    <property type="entry name" value="Glyco_tran_10_C"/>
</dbReference>